<keyword evidence="2 5" id="KW-0812">Transmembrane</keyword>
<evidence type="ECO:0000256" key="2">
    <source>
        <dbReference type="ARBA" id="ARBA00022692"/>
    </source>
</evidence>
<dbReference type="AlphaFoldDB" id="A0AAN4VWZ5"/>
<comment type="caution">
    <text evidence="7">The sequence shown here is derived from an EMBL/GenBank/DDBJ whole genome shotgun (WGS) entry which is preliminary data.</text>
</comment>
<keyword evidence="4 5" id="KW-0472">Membrane</keyword>
<gene>
    <name evidence="7" type="ORF">PEDI_10050</name>
</gene>
<dbReference type="PANTHER" id="PTHR22550">
    <property type="entry name" value="SPORE GERMINATION PROTEIN"/>
    <property type="match status" value="1"/>
</dbReference>
<dbReference type="InterPro" id="IPR002035">
    <property type="entry name" value="VWF_A"/>
</dbReference>
<dbReference type="PROSITE" id="PS50234">
    <property type="entry name" value="VWFA"/>
    <property type="match status" value="1"/>
</dbReference>
<proteinExistence type="predicted"/>
<reference evidence="7 8" key="1">
    <citation type="submission" date="2021-12" db="EMBL/GenBank/DDBJ databases">
        <title>Genome sequencing of bacteria with rrn-lacking chromosome and rrn-plasmid.</title>
        <authorList>
            <person name="Anda M."/>
            <person name="Iwasaki W."/>
        </authorList>
    </citation>
    <scope>NUCLEOTIDE SEQUENCE [LARGE SCALE GENOMIC DNA]</scope>
    <source>
        <strain evidence="7 8">NBRC 15940</strain>
    </source>
</reference>
<evidence type="ECO:0000313" key="7">
    <source>
        <dbReference type="EMBL" id="GJM60453.1"/>
    </source>
</evidence>
<protein>
    <submittedName>
        <fullName evidence="7">Membrane protein</fullName>
    </submittedName>
</protein>
<dbReference type="EMBL" id="BQKE01000001">
    <property type="protein sequence ID" value="GJM60453.1"/>
    <property type="molecule type" value="Genomic_DNA"/>
</dbReference>
<dbReference type="InterPro" id="IPR036465">
    <property type="entry name" value="vWFA_dom_sf"/>
</dbReference>
<evidence type="ECO:0000256" key="5">
    <source>
        <dbReference type="SAM" id="Phobius"/>
    </source>
</evidence>
<evidence type="ECO:0000313" key="8">
    <source>
        <dbReference type="Proteomes" id="UP001310022"/>
    </source>
</evidence>
<sequence length="327" mass="36448">MDMNFEIAYPWVFFLLPLPILFYWLLPPLKKRRTALKGAFFFRSAEAMEVKPQESAWISRRNILQWLGLSISWLGILAAASNPKLVGQPDMKVKTSRSFLVVADISFSMDTRDWAGTDGKMYTRWEGVKQVLGDFIEKRKGDRLGLVFFGSNAYLQAPLTTDTEIINWLLSQAEVSMAGQMTAIGKAIGFSHELLQADSLDHKVMLLLTDGADSGGGISPLVVATAAAKDSVTIYTLGIGDPNAPSSDLDEATLKAIAEETGGQYFLAMDEQQLAQVYETLNALEPMEFEEEEYRPEQLLFIYPLAFSLISGLIITLIITLLKFIRR</sequence>
<dbReference type="SMART" id="SM00327">
    <property type="entry name" value="VWA"/>
    <property type="match status" value="1"/>
</dbReference>
<evidence type="ECO:0000256" key="1">
    <source>
        <dbReference type="ARBA" id="ARBA00022475"/>
    </source>
</evidence>
<dbReference type="PANTHER" id="PTHR22550:SF5">
    <property type="entry name" value="LEUCINE ZIPPER PROTEIN 4"/>
    <property type="match status" value="1"/>
</dbReference>
<dbReference type="Gene3D" id="3.40.50.410">
    <property type="entry name" value="von Willebrand factor, type A domain"/>
    <property type="match status" value="1"/>
</dbReference>
<keyword evidence="8" id="KW-1185">Reference proteome</keyword>
<keyword evidence="1" id="KW-1003">Cell membrane</keyword>
<evidence type="ECO:0000256" key="3">
    <source>
        <dbReference type="ARBA" id="ARBA00022989"/>
    </source>
</evidence>
<feature type="domain" description="VWFA" evidence="6">
    <location>
        <begin position="104"/>
        <end position="281"/>
    </location>
</feature>
<evidence type="ECO:0000259" key="6">
    <source>
        <dbReference type="PROSITE" id="PS50234"/>
    </source>
</evidence>
<organism evidence="7 8">
    <name type="scientific">Persicobacter diffluens</name>
    <dbReference type="NCBI Taxonomy" id="981"/>
    <lineage>
        <taxon>Bacteria</taxon>
        <taxon>Pseudomonadati</taxon>
        <taxon>Bacteroidota</taxon>
        <taxon>Cytophagia</taxon>
        <taxon>Cytophagales</taxon>
        <taxon>Persicobacteraceae</taxon>
        <taxon>Persicobacter</taxon>
    </lineage>
</organism>
<feature type="transmembrane region" description="Helical" evidence="5">
    <location>
        <begin position="7"/>
        <end position="26"/>
    </location>
</feature>
<dbReference type="Pfam" id="PF00092">
    <property type="entry name" value="VWA"/>
    <property type="match status" value="1"/>
</dbReference>
<keyword evidence="3 5" id="KW-1133">Transmembrane helix</keyword>
<evidence type="ECO:0000256" key="4">
    <source>
        <dbReference type="ARBA" id="ARBA00023136"/>
    </source>
</evidence>
<feature type="transmembrane region" description="Helical" evidence="5">
    <location>
        <begin position="300"/>
        <end position="322"/>
    </location>
</feature>
<dbReference type="Proteomes" id="UP001310022">
    <property type="component" value="Unassembled WGS sequence"/>
</dbReference>
<dbReference type="SUPFAM" id="SSF53300">
    <property type="entry name" value="vWA-like"/>
    <property type="match status" value="1"/>
</dbReference>
<name>A0AAN4VWZ5_9BACT</name>
<accession>A0AAN4VWZ5</accession>
<dbReference type="InterPro" id="IPR050768">
    <property type="entry name" value="UPF0353/GerABKA_families"/>
</dbReference>